<name>A0A6A5RYA2_9PLEO</name>
<accession>A0A6A5RYA2</accession>
<evidence type="ECO:0000313" key="2">
    <source>
        <dbReference type="Proteomes" id="UP000800082"/>
    </source>
</evidence>
<dbReference type="Proteomes" id="UP000800082">
    <property type="component" value="Unassembled WGS sequence"/>
</dbReference>
<reference evidence="1" key="1">
    <citation type="journal article" date="2020" name="Stud. Mycol.">
        <title>101 Dothideomycetes genomes: a test case for predicting lifestyles and emergence of pathogens.</title>
        <authorList>
            <person name="Haridas S."/>
            <person name="Albert R."/>
            <person name="Binder M."/>
            <person name="Bloem J."/>
            <person name="Labutti K."/>
            <person name="Salamov A."/>
            <person name="Andreopoulos B."/>
            <person name="Baker S."/>
            <person name="Barry K."/>
            <person name="Bills G."/>
            <person name="Bluhm B."/>
            <person name="Cannon C."/>
            <person name="Castanera R."/>
            <person name="Culley D."/>
            <person name="Daum C."/>
            <person name="Ezra D."/>
            <person name="Gonzalez J."/>
            <person name="Henrissat B."/>
            <person name="Kuo A."/>
            <person name="Liang C."/>
            <person name="Lipzen A."/>
            <person name="Lutzoni F."/>
            <person name="Magnuson J."/>
            <person name="Mondo S."/>
            <person name="Nolan M."/>
            <person name="Ohm R."/>
            <person name="Pangilinan J."/>
            <person name="Park H.-J."/>
            <person name="Ramirez L."/>
            <person name="Alfaro M."/>
            <person name="Sun H."/>
            <person name="Tritt A."/>
            <person name="Yoshinaga Y."/>
            <person name="Zwiers L.-H."/>
            <person name="Turgeon B."/>
            <person name="Goodwin S."/>
            <person name="Spatafora J."/>
            <person name="Crous P."/>
            <person name="Grigoriev I."/>
        </authorList>
    </citation>
    <scope>NUCLEOTIDE SEQUENCE</scope>
    <source>
        <strain evidence="1">CBS 183.55</strain>
    </source>
</reference>
<dbReference type="GeneID" id="54355386"/>
<keyword evidence="2" id="KW-1185">Reference proteome</keyword>
<sequence length="143" mass="16000">MAAHVGLEEKVGLRVLPGAHYNSEVHCGIYSADDIPFRERLDPLSDNIRFYDQSQCVRLNIENISTLFCNTHIYMCGADRTNAAVKAAATAASLEEGNVHYEAQRVDATSDHFEAKVVNREGKIVQAKGKEPGRRARRRLQRC</sequence>
<proteinExistence type="predicted"/>
<evidence type="ECO:0000313" key="1">
    <source>
        <dbReference type="EMBL" id="KAF1932593.1"/>
    </source>
</evidence>
<dbReference type="SUPFAM" id="SSF52343">
    <property type="entry name" value="Ferredoxin reductase-like, C-terminal NADP-linked domain"/>
    <property type="match status" value="1"/>
</dbReference>
<dbReference type="AlphaFoldDB" id="A0A6A5RYA2"/>
<gene>
    <name evidence="1" type="ORF">M421DRAFT_88974</name>
</gene>
<dbReference type="EMBL" id="ML978958">
    <property type="protein sequence ID" value="KAF1932593.1"/>
    <property type="molecule type" value="Genomic_DNA"/>
</dbReference>
<dbReference type="InterPro" id="IPR039261">
    <property type="entry name" value="FNR_nucleotide-bd"/>
</dbReference>
<dbReference type="RefSeq" id="XP_033452841.1">
    <property type="nucleotide sequence ID" value="XM_033597719.1"/>
</dbReference>
<protein>
    <submittedName>
        <fullName evidence="1">Uncharacterized protein</fullName>
    </submittedName>
</protein>
<organism evidence="1 2">
    <name type="scientific">Didymella exigua CBS 183.55</name>
    <dbReference type="NCBI Taxonomy" id="1150837"/>
    <lineage>
        <taxon>Eukaryota</taxon>
        <taxon>Fungi</taxon>
        <taxon>Dikarya</taxon>
        <taxon>Ascomycota</taxon>
        <taxon>Pezizomycotina</taxon>
        <taxon>Dothideomycetes</taxon>
        <taxon>Pleosporomycetidae</taxon>
        <taxon>Pleosporales</taxon>
        <taxon>Pleosporineae</taxon>
        <taxon>Didymellaceae</taxon>
        <taxon>Didymella</taxon>
    </lineage>
</organism>